<dbReference type="NCBIfam" id="TIGR01414">
    <property type="entry name" value="autotrans_barl"/>
    <property type="match status" value="2"/>
</dbReference>
<proteinExistence type="predicted"/>
<sequence>MNKIYKIKWSAHTQRYVVCSELVKSCSKAARSVVLRAVVLGGAFLGSIDTVKADECPSWNINTNITCEITSPTQVADVSNGSAGLSVGGATTTRTINVGIQSDLTFDLTAIRGPYHPKGISIHGGIGQDLTQTSNVTATNHHVTINLKQKGGASTDVPVIGLYTVAGAKFEGKDLTINAVTSNHMGGLTESYAIQVGTAQTGDDKRVDATSVVKVENLNISLTNTADSIGFYHQLTGIRVINGGSPGNSRTSAAYFESTGDVNIHVFDSSDAKTAAYINGIYISGPSSNNKVVLNNSKILIETVAIDGQFASALRIGKGRSVGTGGGTIESKGHMELDTTAAKSASTVNLVGENSLLKADYDTSSGDIKSASTAIHFGAPDSIFSTVNNNQKALFKDTKITTSNDTRDALIQMSNGTNALFSLKGDKSEAIASTQAYLVNVDANSVLQVNATDAGQMTGLTNKTETSTLNLNLDNHFAWNLREHTAADGSSVKTATFNTTTLTNGASINAIKGDGTATFTLQGNVDSKGGLIRLSDKTTTALLTDGQAKAGDILTITTNYTAENGKVLLDTVLGDDSSQTDLLYVMGNSAGTNTVEVTPVSGSLGNLTQQGIKVVQVDGASDTNTNYVLKGDGIVSDDSLTIGADNKHKFTYRLYQGTLNHPGTGTDNGIPAGVDTTGIDSNDWYLRSVCSNGSHQVGSGFTASTYDGLGCMSDDTITVTSGANLAKIESAGGSDIILINSDAKVSSDVYGGHGGMDNSTNKDGNDTITITDTAVVNGTVYGQAGDDSITWSGHSSVGGVNGGIGSDTVTVASSKYDGTQLLDGGDDADVSDGWIDTLNLSGLKVTVNGDNIRHWERINLKGTELTLLGELMTSKGKDGMQVGVTIDSDATLAVSGQSAKVTGHILNNSGTIDLTKDGHVASQTLTIDGDYVGGLGSQVKMNTVWNKTGDASGANSTSDILTITGSATGQTRVIPVSSDGVERVISGDVEQISAVINTIPVITVGKTGSERVFMGSAVTPSGIEAQLAKRVVNGVDQYFWTIDSIKTPVGPVVPNNPTYDPRVPGYVLMSRVNTEQGYATLRTLHERRGENQTLAWDNCGTCGEQANGQTWGRLIGSNLEVDGKYRLGFETKSYGFQFGHDFAISRTDEGGHRLTGAYVSYNHANTTFKDEFSRENGELLADKTAGKGKSDAWSLGVTHTRYSPFGAYLDLVGQVSFYRNKYEPRKYNDISQNGMGVVLSAEVGKPYALSDRQPGESGWMIEPQAQLIYQMVDLKGFNDGVRRVDQGIQHGLRGRIGARLAYHEKPTNGAYRTDTFYAVANIWHDFVKPTSVKLAGNKLREEHTSTWAEVGIGMQLPIGKQTHIYGDARYERELGGAKREGYRGTVGVKYTWN</sequence>
<dbReference type="RefSeq" id="WP_171680226.1">
    <property type="nucleotide sequence ID" value="NZ_JABGBN010000002.1"/>
</dbReference>
<evidence type="ECO:0000259" key="2">
    <source>
        <dbReference type="PROSITE" id="PS51208"/>
    </source>
</evidence>
<dbReference type="Gene3D" id="2.160.20.20">
    <property type="match status" value="2"/>
</dbReference>
<evidence type="ECO:0000256" key="1">
    <source>
        <dbReference type="ARBA" id="ARBA00023026"/>
    </source>
</evidence>
<comment type="caution">
    <text evidence="3">The sequence shown here is derived from an EMBL/GenBank/DDBJ whole genome shotgun (WGS) entry which is preliminary data.</text>
</comment>
<feature type="domain" description="Autotransporter" evidence="2">
    <location>
        <begin position="1103"/>
        <end position="1392"/>
    </location>
</feature>
<dbReference type="Pfam" id="PF03797">
    <property type="entry name" value="Autotransporter"/>
    <property type="match status" value="1"/>
</dbReference>
<name>A0A849P1G8_9BURK</name>
<dbReference type="SMART" id="SM00869">
    <property type="entry name" value="Autotransporter"/>
    <property type="match status" value="1"/>
</dbReference>
<dbReference type="InterPro" id="IPR005546">
    <property type="entry name" value="Autotransporte_beta"/>
</dbReference>
<dbReference type="GO" id="GO:0019867">
    <property type="term" value="C:outer membrane"/>
    <property type="evidence" value="ECO:0007669"/>
    <property type="project" value="InterPro"/>
</dbReference>
<dbReference type="Pfam" id="PF13018">
    <property type="entry name" value="ESPR"/>
    <property type="match status" value="1"/>
</dbReference>
<dbReference type="InterPro" id="IPR043990">
    <property type="entry name" value="AC_1"/>
</dbReference>
<accession>A0A849P1G8</accession>
<dbReference type="InterPro" id="IPR012332">
    <property type="entry name" value="Autotransporter_pectin_lyase_C"/>
</dbReference>
<dbReference type="PANTHER" id="PTHR35037:SF3">
    <property type="entry name" value="C-TERMINAL REGION OF AIDA-LIKE PROTEIN"/>
    <property type="match status" value="1"/>
</dbReference>
<dbReference type="EMBL" id="JABGBN010000002">
    <property type="protein sequence ID" value="NOL51559.1"/>
    <property type="molecule type" value="Genomic_DNA"/>
</dbReference>
<dbReference type="InterPro" id="IPR006315">
    <property type="entry name" value="OM_autotransptr_brl_dom"/>
</dbReference>
<dbReference type="Gene3D" id="2.40.128.130">
    <property type="entry name" value="Autotransporter beta-domain"/>
    <property type="match status" value="1"/>
</dbReference>
<dbReference type="InterPro" id="IPR011050">
    <property type="entry name" value="Pectin_lyase_fold/virulence"/>
</dbReference>
<keyword evidence="1" id="KW-0843">Virulence</keyword>
<dbReference type="Proteomes" id="UP000537862">
    <property type="component" value="Unassembled WGS sequence"/>
</dbReference>
<dbReference type="Pfam" id="PF18883">
    <property type="entry name" value="AC_1"/>
    <property type="match status" value="1"/>
</dbReference>
<organism evidence="3 4">
    <name type="scientific">Pelistega suis</name>
    <dbReference type="NCBI Taxonomy" id="1631957"/>
    <lineage>
        <taxon>Bacteria</taxon>
        <taxon>Pseudomonadati</taxon>
        <taxon>Pseudomonadota</taxon>
        <taxon>Betaproteobacteria</taxon>
        <taxon>Burkholderiales</taxon>
        <taxon>Alcaligenaceae</taxon>
        <taxon>Pelistega</taxon>
    </lineage>
</organism>
<evidence type="ECO:0000313" key="4">
    <source>
        <dbReference type="Proteomes" id="UP000537862"/>
    </source>
</evidence>
<dbReference type="CDD" id="cd01344">
    <property type="entry name" value="PL2_Passenger_AT"/>
    <property type="match status" value="1"/>
</dbReference>
<evidence type="ECO:0000313" key="3">
    <source>
        <dbReference type="EMBL" id="NOL51559.1"/>
    </source>
</evidence>
<dbReference type="InterPro" id="IPR051551">
    <property type="entry name" value="Autotransporter_adhesion"/>
</dbReference>
<protein>
    <submittedName>
        <fullName evidence="3">Autotransporter outer membrane beta-barrel domain-containing protein</fullName>
    </submittedName>
</protein>
<reference evidence="3 4" key="1">
    <citation type="submission" date="2020-05" db="EMBL/GenBank/DDBJ databases">
        <authorList>
            <person name="Niu N."/>
        </authorList>
    </citation>
    <scope>NUCLEOTIDE SEQUENCE [LARGE SCALE GENOMIC DNA]</scope>
    <source>
        <strain evidence="3 4">3340-03</strain>
    </source>
</reference>
<dbReference type="SUPFAM" id="SSF51126">
    <property type="entry name" value="Pectin lyase-like"/>
    <property type="match status" value="1"/>
</dbReference>
<dbReference type="InterPro" id="IPR036709">
    <property type="entry name" value="Autotransporte_beta_dom_sf"/>
</dbReference>
<dbReference type="SUPFAM" id="SSF103515">
    <property type="entry name" value="Autotransporter"/>
    <property type="match status" value="1"/>
</dbReference>
<dbReference type="InterPro" id="IPR024973">
    <property type="entry name" value="ESPR"/>
</dbReference>
<gene>
    <name evidence="3" type="ORF">HKX39_05145</name>
</gene>
<dbReference type="PROSITE" id="PS51208">
    <property type="entry name" value="AUTOTRANSPORTER"/>
    <property type="match status" value="1"/>
</dbReference>
<keyword evidence="4" id="KW-1185">Reference proteome</keyword>
<dbReference type="PANTHER" id="PTHR35037">
    <property type="entry name" value="C-TERMINAL REGION OF AIDA-LIKE PROTEIN"/>
    <property type="match status" value="1"/>
</dbReference>